<reference evidence="1" key="1">
    <citation type="submission" date="2016-09" db="EMBL/GenBank/DDBJ databases">
        <authorList>
            <person name="Capua I."/>
            <person name="De Benedictis P."/>
            <person name="Joannis T."/>
            <person name="Lombin L.H."/>
            <person name="Cattoli G."/>
        </authorList>
    </citation>
    <scope>NUCLEOTIDE SEQUENCE</scope>
    <source>
        <strain evidence="1">B9</strain>
    </source>
</reference>
<evidence type="ECO:0000313" key="1">
    <source>
        <dbReference type="EMBL" id="SCU93094.1"/>
    </source>
</evidence>
<dbReference type="AlphaFoldDB" id="A0A1K0JMQ5"/>
<sequence length="85" mass="9053">MATSSFAWARDVTAQRELMPGGAFVYHLSHTTIGKLGRILLTPAAGGGALLDCEIYAEGPASLIERRRAMIEPLARAVSAKLGDR</sequence>
<protein>
    <submittedName>
        <fullName evidence="1">Uncharacterized protein</fullName>
    </submittedName>
</protein>
<name>A0A1K0JMQ5_CUPNE</name>
<accession>A0A1K0JMQ5</accession>
<dbReference type="EMBL" id="FMSH01000465">
    <property type="protein sequence ID" value="SCU93094.1"/>
    <property type="molecule type" value="Genomic_DNA"/>
</dbReference>
<dbReference type="RefSeq" id="WP_340529297.1">
    <property type="nucleotide sequence ID" value="NZ_FMSH01000465.1"/>
</dbReference>
<proteinExistence type="predicted"/>
<gene>
    <name evidence="1" type="ORF">CNECB9_5170009</name>
</gene>
<organism evidence="1">
    <name type="scientific">Cupriavidus necator</name>
    <name type="common">Alcaligenes eutrophus</name>
    <name type="synonym">Ralstonia eutropha</name>
    <dbReference type="NCBI Taxonomy" id="106590"/>
    <lineage>
        <taxon>Bacteria</taxon>
        <taxon>Pseudomonadati</taxon>
        <taxon>Pseudomonadota</taxon>
        <taxon>Betaproteobacteria</taxon>
        <taxon>Burkholderiales</taxon>
        <taxon>Burkholderiaceae</taxon>
        <taxon>Cupriavidus</taxon>
    </lineage>
</organism>